<dbReference type="InterPro" id="IPR036291">
    <property type="entry name" value="NAD(P)-bd_dom_sf"/>
</dbReference>
<evidence type="ECO:0000313" key="6">
    <source>
        <dbReference type="EMBL" id="GAA3066445.1"/>
    </source>
</evidence>
<evidence type="ECO:0000256" key="2">
    <source>
        <dbReference type="ARBA" id="ARBA00023002"/>
    </source>
</evidence>
<dbReference type="Pfam" id="PF01408">
    <property type="entry name" value="GFO_IDH_MocA"/>
    <property type="match status" value="1"/>
</dbReference>
<dbReference type="Pfam" id="PF02894">
    <property type="entry name" value="GFO_IDH_MocA_C"/>
    <property type="match status" value="1"/>
</dbReference>
<dbReference type="SUPFAM" id="SSF55347">
    <property type="entry name" value="Glyceraldehyde-3-phosphate dehydrogenase-like, C-terminal domain"/>
    <property type="match status" value="1"/>
</dbReference>
<dbReference type="SUPFAM" id="SSF51735">
    <property type="entry name" value="NAD(P)-binding Rossmann-fold domains"/>
    <property type="match status" value="1"/>
</dbReference>
<dbReference type="InterPro" id="IPR000683">
    <property type="entry name" value="Gfo/Idh/MocA-like_OxRdtase_N"/>
</dbReference>
<keyword evidence="7" id="KW-1185">Reference proteome</keyword>
<dbReference type="PANTHER" id="PTHR42840">
    <property type="entry name" value="NAD(P)-BINDING ROSSMANN-FOLD SUPERFAMILY PROTEIN-RELATED"/>
    <property type="match status" value="1"/>
</dbReference>
<evidence type="ECO:0000259" key="5">
    <source>
        <dbReference type="Pfam" id="PF02894"/>
    </source>
</evidence>
<sequence length="338" mass="35225">MTTTVGLIGVGRIGVMHARHLQALAADGVELVIADLDAARARQVAADIGCRAAPDVDALFTGAPGGGSPGGVVIAVGTAAHAPLILRAAEAGIPAFCEKPVAESTEAALPVLEAVSRLGSTVQIGLQRRLDPGCLTAKGALDRGDLGWLHTIRAITADMTPPPVEFLATSGGLFRDCSVHDFDILQWMTGQRIVEVCARGSNNGDPAIGQVGDVDTAVALAELEDGTVATVSASRYNGAGHDVRLELQGSAGTLQVGLDDSYAGRSAEPGVRFPSGTPHRTFHERFAEAYRAEMRAFVELVRGERENPCPPEEAVDASRVADAAQESLETGRAVRVRR</sequence>
<proteinExistence type="inferred from homology"/>
<evidence type="ECO:0000256" key="1">
    <source>
        <dbReference type="ARBA" id="ARBA00010928"/>
    </source>
</evidence>
<comment type="caution">
    <text evidence="6">The sequence shown here is derived from an EMBL/GenBank/DDBJ whole genome shotgun (WGS) entry which is preliminary data.</text>
</comment>
<dbReference type="Gene3D" id="3.30.360.10">
    <property type="entry name" value="Dihydrodipicolinate Reductase, domain 2"/>
    <property type="match status" value="1"/>
</dbReference>
<dbReference type="Proteomes" id="UP001500236">
    <property type="component" value="Unassembled WGS sequence"/>
</dbReference>
<accession>A0ABP6LYN7</accession>
<dbReference type="Gene3D" id="3.40.50.720">
    <property type="entry name" value="NAD(P)-binding Rossmann-like Domain"/>
    <property type="match status" value="1"/>
</dbReference>
<keyword evidence="2" id="KW-0560">Oxidoreductase</keyword>
<protein>
    <submittedName>
        <fullName evidence="6">Gfo/Idh/MocA family oxidoreductase</fullName>
    </submittedName>
</protein>
<dbReference type="EMBL" id="BAAAVT010000011">
    <property type="protein sequence ID" value="GAA3066445.1"/>
    <property type="molecule type" value="Genomic_DNA"/>
</dbReference>
<feature type="region of interest" description="Disordered" evidence="3">
    <location>
        <begin position="306"/>
        <end position="338"/>
    </location>
</feature>
<evidence type="ECO:0000256" key="3">
    <source>
        <dbReference type="SAM" id="MobiDB-lite"/>
    </source>
</evidence>
<dbReference type="PANTHER" id="PTHR42840:SF3">
    <property type="entry name" value="BINDING ROSSMANN FOLD OXIDOREDUCTASE, PUTATIVE (AFU_ORTHOLOGUE AFUA_2G10240)-RELATED"/>
    <property type="match status" value="1"/>
</dbReference>
<organism evidence="6 7">
    <name type="scientific">Nesterenkonia aethiopica</name>
    <dbReference type="NCBI Taxonomy" id="269144"/>
    <lineage>
        <taxon>Bacteria</taxon>
        <taxon>Bacillati</taxon>
        <taxon>Actinomycetota</taxon>
        <taxon>Actinomycetes</taxon>
        <taxon>Micrococcales</taxon>
        <taxon>Micrococcaceae</taxon>
        <taxon>Nesterenkonia</taxon>
    </lineage>
</organism>
<name>A0ABP6LYN7_9MICC</name>
<gene>
    <name evidence="6" type="ORF">GCM10010529_19170</name>
</gene>
<evidence type="ECO:0000313" key="7">
    <source>
        <dbReference type="Proteomes" id="UP001500236"/>
    </source>
</evidence>
<feature type="domain" description="Gfo/Idh/MocA-like oxidoreductase C-terminal" evidence="5">
    <location>
        <begin position="138"/>
        <end position="335"/>
    </location>
</feature>
<comment type="similarity">
    <text evidence="1">Belongs to the Gfo/Idh/MocA family.</text>
</comment>
<evidence type="ECO:0000259" key="4">
    <source>
        <dbReference type="Pfam" id="PF01408"/>
    </source>
</evidence>
<feature type="domain" description="Gfo/Idh/MocA-like oxidoreductase N-terminal" evidence="4">
    <location>
        <begin position="4"/>
        <end position="125"/>
    </location>
</feature>
<dbReference type="InterPro" id="IPR004104">
    <property type="entry name" value="Gfo/Idh/MocA-like_OxRdtase_C"/>
</dbReference>
<dbReference type="RefSeq" id="WP_344680721.1">
    <property type="nucleotide sequence ID" value="NZ_BAAAVT010000011.1"/>
</dbReference>
<reference evidence="7" key="1">
    <citation type="journal article" date="2019" name="Int. J. Syst. Evol. Microbiol.">
        <title>The Global Catalogue of Microorganisms (GCM) 10K type strain sequencing project: providing services to taxonomists for standard genome sequencing and annotation.</title>
        <authorList>
            <consortium name="The Broad Institute Genomics Platform"/>
            <consortium name="The Broad Institute Genome Sequencing Center for Infectious Disease"/>
            <person name="Wu L."/>
            <person name="Ma J."/>
        </authorList>
    </citation>
    <scope>NUCLEOTIDE SEQUENCE [LARGE SCALE GENOMIC DNA]</scope>
    <source>
        <strain evidence="7">JCM 14309</strain>
    </source>
</reference>